<evidence type="ECO:0000256" key="1">
    <source>
        <dbReference type="ARBA" id="ARBA00008270"/>
    </source>
</evidence>
<dbReference type="EMBL" id="VLLG01000002">
    <property type="protein sequence ID" value="TWI92082.1"/>
    <property type="molecule type" value="Genomic_DNA"/>
</dbReference>
<name>A0A562TEZ1_CHIJA</name>
<dbReference type="GO" id="GO:0016853">
    <property type="term" value="F:isomerase activity"/>
    <property type="evidence" value="ECO:0007669"/>
    <property type="project" value="UniProtKB-KW"/>
</dbReference>
<evidence type="ECO:0000313" key="4">
    <source>
        <dbReference type="EMBL" id="TWI92082.1"/>
    </source>
</evidence>
<dbReference type="PANTHER" id="PTHR13774">
    <property type="entry name" value="PHENAZINE BIOSYNTHESIS PROTEIN"/>
    <property type="match status" value="1"/>
</dbReference>
<dbReference type="OrthoDB" id="9788221at2"/>
<dbReference type="RefSeq" id="WP_145711307.1">
    <property type="nucleotide sequence ID" value="NZ_BAAAFY010000001.1"/>
</dbReference>
<dbReference type="GO" id="GO:0005737">
    <property type="term" value="C:cytoplasm"/>
    <property type="evidence" value="ECO:0007669"/>
    <property type="project" value="TreeGrafter"/>
</dbReference>
<dbReference type="PIRSF" id="PIRSF016184">
    <property type="entry name" value="PhzC_PhzF"/>
    <property type="match status" value="1"/>
</dbReference>
<dbReference type="Pfam" id="PF02567">
    <property type="entry name" value="PhzC-PhzF"/>
    <property type="match status" value="1"/>
</dbReference>
<dbReference type="Proteomes" id="UP000316778">
    <property type="component" value="Unassembled WGS sequence"/>
</dbReference>
<comment type="similarity">
    <text evidence="1">Belongs to the PhzF family.</text>
</comment>
<reference evidence="4 5" key="1">
    <citation type="journal article" date="2013" name="Stand. Genomic Sci.">
        <title>Genomic Encyclopedia of Type Strains, Phase I: The one thousand microbial genomes (KMG-I) project.</title>
        <authorList>
            <person name="Kyrpides N.C."/>
            <person name="Woyke T."/>
            <person name="Eisen J.A."/>
            <person name="Garrity G."/>
            <person name="Lilburn T.G."/>
            <person name="Beck B.J."/>
            <person name="Whitman W.B."/>
            <person name="Hugenholtz P."/>
            <person name="Klenk H.P."/>
        </authorList>
    </citation>
    <scope>NUCLEOTIDE SEQUENCE [LARGE SCALE GENOMIC DNA]</scope>
    <source>
        <strain evidence="4 5">DSM 13484</strain>
    </source>
</reference>
<evidence type="ECO:0000313" key="5">
    <source>
        <dbReference type="Proteomes" id="UP000316778"/>
    </source>
</evidence>
<sequence>MNIPFFQADAFTSVPFKGNMAAVCILDDELPETLMQQIAAENNLAETAFVRPAGGQFHLRWFTPVVEVPLCGHATLATAHILWQEGLAQPGAAIHFETLSGTLSAVKEEDWITLNFPALTGMPAQLPAEIKEILGVEPLHTIDVFNRYLVEVATAAEVVAAAPDFGKLARHPKVIITAKGEAGSPYDFVSRFFAPCIGIDEDPVTGSAHCCLAPYWGGKLGKTEMLAYQASARGGVLKLRLEGDRTLLSGQAVTVIKGMYTLNI</sequence>
<organism evidence="4 5">
    <name type="scientific">Chitinophaga japonensis</name>
    <name type="common">Flexibacter japonensis</name>
    <dbReference type="NCBI Taxonomy" id="104662"/>
    <lineage>
        <taxon>Bacteria</taxon>
        <taxon>Pseudomonadati</taxon>
        <taxon>Bacteroidota</taxon>
        <taxon>Chitinophagia</taxon>
        <taxon>Chitinophagales</taxon>
        <taxon>Chitinophagaceae</taxon>
        <taxon>Chitinophaga</taxon>
    </lineage>
</organism>
<accession>A0A562TEZ1</accession>
<proteinExistence type="inferred from homology"/>
<evidence type="ECO:0000256" key="2">
    <source>
        <dbReference type="ARBA" id="ARBA00023235"/>
    </source>
</evidence>
<dbReference type="AlphaFoldDB" id="A0A562TEZ1"/>
<dbReference type="SUPFAM" id="SSF54506">
    <property type="entry name" value="Diaminopimelate epimerase-like"/>
    <property type="match status" value="1"/>
</dbReference>
<dbReference type="NCBIfam" id="TIGR00654">
    <property type="entry name" value="PhzF_family"/>
    <property type="match status" value="1"/>
</dbReference>
<keyword evidence="5" id="KW-1185">Reference proteome</keyword>
<feature type="active site" evidence="3">
    <location>
        <position position="46"/>
    </location>
</feature>
<dbReference type="InterPro" id="IPR003719">
    <property type="entry name" value="Phenazine_PhzF-like"/>
</dbReference>
<keyword evidence="2" id="KW-0413">Isomerase</keyword>
<comment type="caution">
    <text evidence="4">The sequence shown here is derived from an EMBL/GenBank/DDBJ whole genome shotgun (WGS) entry which is preliminary data.</text>
</comment>
<protein>
    <submittedName>
        <fullName evidence="4">PhzF family phenazine biosynthesis protein</fullName>
    </submittedName>
</protein>
<dbReference type="Gene3D" id="3.10.310.10">
    <property type="entry name" value="Diaminopimelate Epimerase, Chain A, domain 1"/>
    <property type="match status" value="2"/>
</dbReference>
<dbReference type="PANTHER" id="PTHR13774:SF17">
    <property type="entry name" value="PHENAZINE BIOSYNTHESIS-LIKE DOMAIN-CONTAINING PROTEIN"/>
    <property type="match status" value="1"/>
</dbReference>
<evidence type="ECO:0000256" key="3">
    <source>
        <dbReference type="PIRSR" id="PIRSR016184-1"/>
    </source>
</evidence>
<gene>
    <name evidence="4" type="ORF">LX66_1464</name>
</gene>